<evidence type="ECO:0000259" key="3">
    <source>
        <dbReference type="Pfam" id="PF13628"/>
    </source>
</evidence>
<dbReference type="RefSeq" id="WP_114768358.1">
    <property type="nucleotide sequence ID" value="NZ_QQBB01000001.1"/>
</dbReference>
<feature type="domain" description="DUF4142" evidence="3">
    <location>
        <begin position="29"/>
        <end position="161"/>
    </location>
</feature>
<reference evidence="4 5" key="1">
    <citation type="submission" date="2018-07" db="EMBL/GenBank/DDBJ databases">
        <title>Genomic Encyclopedia of Type Strains, Phase IV (KMG-IV): sequencing the most valuable type-strain genomes for metagenomic binning, comparative biology and taxonomic classification.</title>
        <authorList>
            <person name="Goeker M."/>
        </authorList>
    </citation>
    <scope>NUCLEOTIDE SEQUENCE [LARGE SCALE GENOMIC DNA]</scope>
    <source>
        <strain evidence="4 5">DSM 14364</strain>
    </source>
</reference>
<evidence type="ECO:0000256" key="1">
    <source>
        <dbReference type="SAM" id="MobiDB-lite"/>
    </source>
</evidence>
<dbReference type="EMBL" id="QQBB01000001">
    <property type="protein sequence ID" value="RDI62216.1"/>
    <property type="molecule type" value="Genomic_DNA"/>
</dbReference>
<dbReference type="OrthoDB" id="9101320at2"/>
<organism evidence="4 5">
    <name type="scientific">Microvirga subterranea</name>
    <dbReference type="NCBI Taxonomy" id="186651"/>
    <lineage>
        <taxon>Bacteria</taxon>
        <taxon>Pseudomonadati</taxon>
        <taxon>Pseudomonadota</taxon>
        <taxon>Alphaproteobacteria</taxon>
        <taxon>Hyphomicrobiales</taxon>
        <taxon>Methylobacteriaceae</taxon>
        <taxon>Microvirga</taxon>
    </lineage>
</organism>
<evidence type="ECO:0000256" key="2">
    <source>
        <dbReference type="SAM" id="SignalP"/>
    </source>
</evidence>
<dbReference type="PANTHER" id="PTHR38593">
    <property type="entry name" value="BLR2558 PROTEIN"/>
    <property type="match status" value="1"/>
</dbReference>
<accession>A0A370HUM8</accession>
<sequence>MSRKLILSVGFVAALAVPLAGAQAKDTASQAFIKKAIEGNLSEVSLGQLGQQKGASEDVRNYARQLETDHSSANQKAMTAAGTLNVTPPTDVPKDKKAVYDKLSKLSGEAFDRQYVQAMIADHKKDIAEYQKEAKQQDAAGGYASESLPVLQKHLEMAQSLAKAKTQ</sequence>
<protein>
    <submittedName>
        <fullName evidence="4">Putative membrane protein</fullName>
    </submittedName>
</protein>
<proteinExistence type="predicted"/>
<dbReference type="AlphaFoldDB" id="A0A370HUM8"/>
<comment type="caution">
    <text evidence="4">The sequence shown here is derived from an EMBL/GenBank/DDBJ whole genome shotgun (WGS) entry which is preliminary data.</text>
</comment>
<gene>
    <name evidence="4" type="ORF">DES45_101484</name>
</gene>
<keyword evidence="5" id="KW-1185">Reference proteome</keyword>
<keyword evidence="2" id="KW-0732">Signal</keyword>
<feature type="chain" id="PRO_5016662060" evidence="2">
    <location>
        <begin position="23"/>
        <end position="167"/>
    </location>
</feature>
<name>A0A370HUM8_9HYPH</name>
<evidence type="ECO:0000313" key="4">
    <source>
        <dbReference type="EMBL" id="RDI62216.1"/>
    </source>
</evidence>
<evidence type="ECO:0000313" key="5">
    <source>
        <dbReference type="Proteomes" id="UP000254925"/>
    </source>
</evidence>
<dbReference type="InterPro" id="IPR012347">
    <property type="entry name" value="Ferritin-like"/>
</dbReference>
<dbReference type="Proteomes" id="UP000254925">
    <property type="component" value="Unassembled WGS sequence"/>
</dbReference>
<feature type="compositionally biased region" description="Polar residues" evidence="1">
    <location>
        <begin position="71"/>
        <end position="88"/>
    </location>
</feature>
<dbReference type="Gene3D" id="1.20.1260.10">
    <property type="match status" value="1"/>
</dbReference>
<feature type="signal peptide" evidence="2">
    <location>
        <begin position="1"/>
        <end position="22"/>
    </location>
</feature>
<dbReference type="Pfam" id="PF13628">
    <property type="entry name" value="DUF4142"/>
    <property type="match status" value="1"/>
</dbReference>
<dbReference type="InterPro" id="IPR025419">
    <property type="entry name" value="DUF4142"/>
</dbReference>
<dbReference type="PANTHER" id="PTHR38593:SF1">
    <property type="entry name" value="BLR2558 PROTEIN"/>
    <property type="match status" value="1"/>
</dbReference>
<feature type="region of interest" description="Disordered" evidence="1">
    <location>
        <begin position="67"/>
        <end position="95"/>
    </location>
</feature>